<dbReference type="Proteomes" id="UP000307173">
    <property type="component" value="Unassembled WGS sequence"/>
</dbReference>
<keyword evidence="2" id="KW-1185">Reference proteome</keyword>
<accession>A0A4T0X6J1</accession>
<name>A0A4T0X6J1_9ASCO</name>
<comment type="caution">
    <text evidence="1">The sequence shown here is derived from an EMBL/GenBank/DDBJ whole genome shotgun (WGS) entry which is preliminary data.</text>
</comment>
<reference evidence="1 2" key="1">
    <citation type="journal article" date="2019" name="Front. Genet.">
        <title>Whole-Genome Sequencing of the Opportunistic Yeast Pathogen Candida inconspicua Uncovers Its Hybrid Origin.</title>
        <authorList>
            <person name="Mixao V."/>
            <person name="Hansen A.P."/>
            <person name="Saus E."/>
            <person name="Boekhout T."/>
            <person name="Lass-Florl C."/>
            <person name="Gabaldon T."/>
        </authorList>
    </citation>
    <scope>NUCLEOTIDE SEQUENCE [LARGE SCALE GENOMIC DNA]</scope>
    <source>
        <strain evidence="1 2">CBS 180</strain>
    </source>
</reference>
<dbReference type="EMBL" id="SELW01000083">
    <property type="protein sequence ID" value="TID30953.1"/>
    <property type="molecule type" value="Genomic_DNA"/>
</dbReference>
<proteinExistence type="predicted"/>
<evidence type="ECO:0000313" key="1">
    <source>
        <dbReference type="EMBL" id="TID30953.1"/>
    </source>
</evidence>
<protein>
    <submittedName>
        <fullName evidence="1">Uncharacterized protein</fullName>
    </submittedName>
</protein>
<dbReference type="AlphaFoldDB" id="A0A4T0X6J1"/>
<sequence length="378" mass="44638">MSFVGRILQKNRFHNFGSCSLGKTFKGASSLKQNHHFSFRRSFHEFTKRPRISYSNKWNVYDEMKLFSYSSHLAFFMLLPPIIQMYTTKVEVTRDDTLEESPFGSLDSGNGITIRNINISDMLHIERDKLLKLYFQSEPATSILPETDCMTEKILKDKKEKQINSNDIERDEYYDPEFSAYLKKLSQSYDSLKRNNINNEQYYANIERITDCLMNMEYKKTKEGTNNVLMKIFDQFHSLRLHKYEIQLFRRILTTVHDPNVKLLSIRQKIISNYESIKAKEHKSISTSLSKLISSSKWLTEYASNFERFAQLIEMFAITKQNNKAFISLINVGLRSEDVREKIKNSHLRYGLVSVLRGYGREKEAYFLEKRMRKQITL</sequence>
<dbReference type="OrthoDB" id="3993179at2759"/>
<evidence type="ECO:0000313" key="2">
    <source>
        <dbReference type="Proteomes" id="UP000307173"/>
    </source>
</evidence>
<gene>
    <name evidence="1" type="ORF">CANINC_000475</name>
</gene>
<organism evidence="1 2">
    <name type="scientific">Pichia inconspicua</name>
    <dbReference type="NCBI Taxonomy" id="52247"/>
    <lineage>
        <taxon>Eukaryota</taxon>
        <taxon>Fungi</taxon>
        <taxon>Dikarya</taxon>
        <taxon>Ascomycota</taxon>
        <taxon>Saccharomycotina</taxon>
        <taxon>Pichiomycetes</taxon>
        <taxon>Pichiales</taxon>
        <taxon>Pichiaceae</taxon>
        <taxon>Pichia</taxon>
    </lineage>
</organism>